<evidence type="ECO:0000256" key="5">
    <source>
        <dbReference type="ARBA" id="ARBA00022989"/>
    </source>
</evidence>
<feature type="transmembrane region" description="Helical" evidence="7">
    <location>
        <begin position="246"/>
        <end position="268"/>
    </location>
</feature>
<dbReference type="OMA" id="SSPAEWY"/>
<keyword evidence="5 7" id="KW-1133">Transmembrane helix</keyword>
<reference evidence="9 10" key="1">
    <citation type="journal article" date="2011" name="J. Gen. Appl. Microbiol.">
        <title>Draft genome sequencing of the enigmatic yeast Saitoella complicata.</title>
        <authorList>
            <person name="Nishida H."/>
            <person name="Hamamoto M."/>
            <person name="Sugiyama J."/>
        </authorList>
    </citation>
    <scope>NUCLEOTIDE SEQUENCE [LARGE SCALE GENOMIC DNA]</scope>
    <source>
        <strain evidence="9 10">NRRL Y-17804</strain>
    </source>
</reference>
<feature type="transmembrane region" description="Helical" evidence="7">
    <location>
        <begin position="20"/>
        <end position="40"/>
    </location>
</feature>
<evidence type="ECO:0000256" key="7">
    <source>
        <dbReference type="RuleBase" id="RU363059"/>
    </source>
</evidence>
<feature type="compositionally biased region" description="Low complexity" evidence="8">
    <location>
        <begin position="339"/>
        <end position="351"/>
    </location>
</feature>
<keyword evidence="6 7" id="KW-0472">Membrane</keyword>
<name>A0A0E9N851_SAICN</name>
<reference evidence="9 10" key="2">
    <citation type="journal article" date="2014" name="J. Gen. Appl. Microbiol.">
        <title>The early diverging ascomycetous budding yeast Saitoella complicata has three histone deacetylases belonging to the Clr6, Hos2, and Rpd3 lineages.</title>
        <authorList>
            <person name="Nishida H."/>
            <person name="Matsumoto T."/>
            <person name="Kondo S."/>
            <person name="Hamamoto M."/>
            <person name="Yoshikawa H."/>
        </authorList>
    </citation>
    <scope>NUCLEOTIDE SEQUENCE [LARGE SCALE GENOMIC DNA]</scope>
    <source>
        <strain evidence="9 10">NRRL Y-17804</strain>
    </source>
</reference>
<evidence type="ECO:0000313" key="10">
    <source>
        <dbReference type="Proteomes" id="UP000033140"/>
    </source>
</evidence>
<comment type="function">
    <text evidence="7">May be involved in the degradation of misfolded endoplasmic reticulum (ER) luminal proteins.</text>
</comment>
<dbReference type="EMBL" id="BACD03000002">
    <property type="protein sequence ID" value="GAO46092.1"/>
    <property type="molecule type" value="Genomic_DNA"/>
</dbReference>
<evidence type="ECO:0000256" key="2">
    <source>
        <dbReference type="ARBA" id="ARBA00008917"/>
    </source>
</evidence>
<dbReference type="InterPro" id="IPR035952">
    <property type="entry name" value="Rhomboid-like_sf"/>
</dbReference>
<gene>
    <name evidence="9" type="ORF">G7K_0334-t2</name>
</gene>
<sequence length="372" mass="41320">MDAPRGQNDFARWYYGLPPVSRTVLFASFLTSIAPLLQLIHPYQIFNIWPMTFKGQLWRPFTASLYAGGGIEMLMGLFFFYNHSTDLETKKFMRTADYAFFLTFCWAIIVVSPLVYLLDISFEGNVCGMELDVLFTEQTPGSRSWTFYKSSYAPFLPCLSFRSRHLGSGGGLYQVALSRLLHPKSFAEESCGMSGPLLEIPDGLSCSQSGVVVISYFIDGYLYFNAVSMSVAYVWSQMNRDRQMSFMGFIPMKAMWLPVSMLVMTFVMNGPGSAFQMQLVGLVAGHTYLFVTEIYPGSHGVRPLIHTPTWFARLFGNAGHARMRTMPYGTAFNPRDRQTGAGDAAAGQATGFGSATSNSTAFRGAGHRLGDS</sequence>
<dbReference type="PANTHER" id="PTHR11009">
    <property type="entry name" value="DER1-LIKE PROTEIN, DERLIN"/>
    <property type="match status" value="1"/>
</dbReference>
<dbReference type="STRING" id="698492.A0A0E9N851"/>
<dbReference type="SUPFAM" id="SSF144091">
    <property type="entry name" value="Rhomboid-like"/>
    <property type="match status" value="1"/>
</dbReference>
<keyword evidence="3 7" id="KW-0812">Transmembrane</keyword>
<protein>
    <recommendedName>
        <fullName evidence="7">Derlin</fullName>
    </recommendedName>
</protein>
<evidence type="ECO:0000256" key="8">
    <source>
        <dbReference type="SAM" id="MobiDB-lite"/>
    </source>
</evidence>
<evidence type="ECO:0000256" key="3">
    <source>
        <dbReference type="ARBA" id="ARBA00022692"/>
    </source>
</evidence>
<evidence type="ECO:0000313" key="9">
    <source>
        <dbReference type="EMBL" id="GAO46092.1"/>
    </source>
</evidence>
<comment type="similarity">
    <text evidence="2 7">Belongs to the derlin family.</text>
</comment>
<dbReference type="GO" id="GO:0006950">
    <property type="term" value="P:response to stress"/>
    <property type="evidence" value="ECO:0007669"/>
    <property type="project" value="UniProtKB-ARBA"/>
</dbReference>
<feature type="transmembrane region" description="Helical" evidence="7">
    <location>
        <begin position="61"/>
        <end position="80"/>
    </location>
</feature>
<dbReference type="Proteomes" id="UP000033140">
    <property type="component" value="Unassembled WGS sequence"/>
</dbReference>
<evidence type="ECO:0000256" key="6">
    <source>
        <dbReference type="ARBA" id="ARBA00023136"/>
    </source>
</evidence>
<dbReference type="GO" id="GO:0005789">
    <property type="term" value="C:endoplasmic reticulum membrane"/>
    <property type="evidence" value="ECO:0007669"/>
    <property type="project" value="UniProtKB-SubCell"/>
</dbReference>
<proteinExistence type="inferred from homology"/>
<feature type="transmembrane region" description="Helical" evidence="7">
    <location>
        <begin position="100"/>
        <end position="118"/>
    </location>
</feature>
<evidence type="ECO:0000256" key="1">
    <source>
        <dbReference type="ARBA" id="ARBA00004477"/>
    </source>
</evidence>
<reference evidence="9 10" key="3">
    <citation type="journal article" date="2015" name="Genome Announc.">
        <title>Draft Genome Sequence of the Archiascomycetous Yeast Saitoella complicata.</title>
        <authorList>
            <person name="Yamauchi K."/>
            <person name="Kondo S."/>
            <person name="Hamamoto M."/>
            <person name="Takahashi Y."/>
            <person name="Ogura Y."/>
            <person name="Hayashi T."/>
            <person name="Nishida H."/>
        </authorList>
    </citation>
    <scope>NUCLEOTIDE SEQUENCE [LARGE SCALE GENOMIC DNA]</scope>
    <source>
        <strain evidence="9 10">NRRL Y-17804</strain>
    </source>
</reference>
<keyword evidence="10" id="KW-1185">Reference proteome</keyword>
<evidence type="ECO:0000256" key="4">
    <source>
        <dbReference type="ARBA" id="ARBA00022824"/>
    </source>
</evidence>
<organism evidence="9 10">
    <name type="scientific">Saitoella complicata (strain BCRC 22490 / CBS 7301 / JCM 7358 / NBRC 10748 / NRRL Y-17804)</name>
    <dbReference type="NCBI Taxonomy" id="698492"/>
    <lineage>
        <taxon>Eukaryota</taxon>
        <taxon>Fungi</taxon>
        <taxon>Dikarya</taxon>
        <taxon>Ascomycota</taxon>
        <taxon>Taphrinomycotina</taxon>
        <taxon>Taphrinomycotina incertae sedis</taxon>
        <taxon>Saitoella</taxon>
    </lineage>
</organism>
<accession>A0A0E9N851</accession>
<dbReference type="Pfam" id="PF04511">
    <property type="entry name" value="DER1"/>
    <property type="match status" value="2"/>
</dbReference>
<keyword evidence="4 7" id="KW-0256">Endoplasmic reticulum</keyword>
<comment type="subcellular location">
    <subcellularLocation>
        <location evidence="1 7">Endoplasmic reticulum membrane</location>
        <topology evidence="1 7">Multi-pass membrane protein</topology>
    </subcellularLocation>
</comment>
<dbReference type="AlphaFoldDB" id="A0A0E9N851"/>
<comment type="caution">
    <text evidence="9">The sequence shown here is derived from an EMBL/GenBank/DDBJ whole genome shotgun (WGS) entry which is preliminary data.</text>
</comment>
<dbReference type="InterPro" id="IPR007599">
    <property type="entry name" value="DER1"/>
</dbReference>
<feature type="region of interest" description="Disordered" evidence="8">
    <location>
        <begin position="328"/>
        <end position="372"/>
    </location>
</feature>